<evidence type="ECO:0000313" key="8">
    <source>
        <dbReference type="Proteomes" id="UP000085678"/>
    </source>
</evidence>
<dbReference type="Proteomes" id="UP000085678">
    <property type="component" value="Unplaced"/>
</dbReference>
<accession>A0A1S3IL30</accession>
<evidence type="ECO:0000259" key="7">
    <source>
        <dbReference type="PROSITE" id="PS50850"/>
    </source>
</evidence>
<feature type="transmembrane region" description="Helical" evidence="6">
    <location>
        <begin position="334"/>
        <end position="356"/>
    </location>
</feature>
<dbReference type="FunCoup" id="A0A1S3IL30">
    <property type="interactions" value="1708"/>
</dbReference>
<dbReference type="GO" id="GO:0016020">
    <property type="term" value="C:membrane"/>
    <property type="evidence" value="ECO:0007669"/>
    <property type="project" value="UniProtKB-SubCell"/>
</dbReference>
<comment type="subcellular location">
    <subcellularLocation>
        <location evidence="1">Membrane</location>
        <topology evidence="1">Multi-pass membrane protein</topology>
    </subcellularLocation>
</comment>
<dbReference type="InterPro" id="IPR020846">
    <property type="entry name" value="MFS_dom"/>
</dbReference>
<gene>
    <name evidence="9" type="primary">LOC106165049</name>
</gene>
<dbReference type="InterPro" id="IPR036259">
    <property type="entry name" value="MFS_trans_sf"/>
</dbReference>
<dbReference type="InParanoid" id="A0A1S3IL30"/>
<evidence type="ECO:0000256" key="1">
    <source>
        <dbReference type="ARBA" id="ARBA00004141"/>
    </source>
</evidence>
<sequence>MIGKKRKRVVGSIIRTRKSALRDIKSSSGIGNPSVYHALVVIFLEFFAWGLLTTPMISVLDETFPKHTFLINGLIQGVKGILSFLSAPLVGALSDIWGRKPFLLLTVSFTCAPIPLMKFSPMWYFTMISISGIFAVTFSVVFAYVADITTEEDRSAAYGLVSATFAASLVTSPAIGAYLGHMYSEKLVVALATAIALLDVLFILVAVPESLPEKLRPSSWGSHISWEKADPFGALRKIGQDQLILMLCVTVFLSYLPEAGEYSCFFVYLKLIMGFSEEAVASFIAVVGVLSVFAQTVILAFLMKYLGSKHAIIVGLTCEMVQLAWYGFGSQPWMMWSAGAIAAMSSITYPAISAFASAHADADQQGVAQGIITGIRGLCNGLGPALYGFIFFLFHVDLNEMSSDAEKPLIHAKPTTTLQPLTNQTSFVHMEPMPNRTIDSVVPGPPFAFGAILVILALLVAIFIPENPHTNLNKRTYSHDKEALISSEEEA</sequence>
<feature type="transmembrane region" description="Helical" evidence="6">
    <location>
        <begin position="123"/>
        <end position="145"/>
    </location>
</feature>
<keyword evidence="2" id="KW-0813">Transport</keyword>
<evidence type="ECO:0000256" key="2">
    <source>
        <dbReference type="ARBA" id="ARBA00022448"/>
    </source>
</evidence>
<dbReference type="STRING" id="7574.A0A1S3IL30"/>
<dbReference type="InterPro" id="IPR005829">
    <property type="entry name" value="Sugar_transporter_CS"/>
</dbReference>
<dbReference type="Pfam" id="PF07690">
    <property type="entry name" value="MFS_1"/>
    <property type="match status" value="1"/>
</dbReference>
<evidence type="ECO:0000256" key="5">
    <source>
        <dbReference type="ARBA" id="ARBA00023136"/>
    </source>
</evidence>
<dbReference type="PRINTS" id="PR01035">
    <property type="entry name" value="TCRTETA"/>
</dbReference>
<reference evidence="9" key="1">
    <citation type="submission" date="2025-08" db="UniProtKB">
        <authorList>
            <consortium name="RefSeq"/>
        </authorList>
    </citation>
    <scope>IDENTIFICATION</scope>
    <source>
        <tissue evidence="9">Gonads</tissue>
    </source>
</reference>
<keyword evidence="8" id="KW-1185">Reference proteome</keyword>
<dbReference type="OrthoDB" id="419616at2759"/>
<dbReference type="CDD" id="cd17387">
    <property type="entry name" value="MFS_MFSD14"/>
    <property type="match status" value="1"/>
</dbReference>
<feature type="transmembrane region" description="Helical" evidence="6">
    <location>
        <begin position="243"/>
        <end position="268"/>
    </location>
</feature>
<feature type="transmembrane region" description="Helical" evidence="6">
    <location>
        <begin position="157"/>
        <end position="181"/>
    </location>
</feature>
<feature type="transmembrane region" description="Helical" evidence="6">
    <location>
        <begin position="35"/>
        <end position="57"/>
    </location>
</feature>
<name>A0A1S3IL30_LINAN</name>
<dbReference type="Gene3D" id="1.20.1250.20">
    <property type="entry name" value="MFS general substrate transporter like domains"/>
    <property type="match status" value="1"/>
</dbReference>
<feature type="transmembrane region" description="Helical" evidence="6">
    <location>
        <begin position="280"/>
        <end position="303"/>
    </location>
</feature>
<evidence type="ECO:0000313" key="9">
    <source>
        <dbReference type="RefSeq" id="XP_013398591.1"/>
    </source>
</evidence>
<dbReference type="SUPFAM" id="SSF103473">
    <property type="entry name" value="MFS general substrate transporter"/>
    <property type="match status" value="1"/>
</dbReference>
<dbReference type="RefSeq" id="XP_013398591.1">
    <property type="nucleotide sequence ID" value="XM_013543137.1"/>
</dbReference>
<organism evidence="8 9">
    <name type="scientific">Lingula anatina</name>
    <name type="common">Brachiopod</name>
    <name type="synonym">Lingula unguis</name>
    <dbReference type="NCBI Taxonomy" id="7574"/>
    <lineage>
        <taxon>Eukaryota</taxon>
        <taxon>Metazoa</taxon>
        <taxon>Spiralia</taxon>
        <taxon>Lophotrochozoa</taxon>
        <taxon>Brachiopoda</taxon>
        <taxon>Linguliformea</taxon>
        <taxon>Lingulata</taxon>
        <taxon>Lingulida</taxon>
        <taxon>Linguloidea</taxon>
        <taxon>Lingulidae</taxon>
        <taxon>Lingula</taxon>
    </lineage>
</organism>
<keyword evidence="5 6" id="KW-0472">Membrane</keyword>
<dbReference type="AlphaFoldDB" id="A0A1S3IL30"/>
<evidence type="ECO:0000256" key="4">
    <source>
        <dbReference type="ARBA" id="ARBA00022989"/>
    </source>
</evidence>
<keyword evidence="4 6" id="KW-1133">Transmembrane helix</keyword>
<dbReference type="GeneID" id="106165049"/>
<feature type="transmembrane region" description="Helical" evidence="6">
    <location>
        <begin position="187"/>
        <end position="207"/>
    </location>
</feature>
<dbReference type="InterPro" id="IPR001958">
    <property type="entry name" value="Tet-R_TetA/multi-R_MdtG-like"/>
</dbReference>
<dbReference type="GO" id="GO:0022857">
    <property type="term" value="F:transmembrane transporter activity"/>
    <property type="evidence" value="ECO:0007669"/>
    <property type="project" value="InterPro"/>
</dbReference>
<feature type="transmembrane region" description="Helical" evidence="6">
    <location>
        <begin position="447"/>
        <end position="465"/>
    </location>
</feature>
<dbReference type="KEGG" id="lak:106165049"/>
<feature type="domain" description="Major facilitator superfamily (MFS) profile" evidence="7">
    <location>
        <begin position="34"/>
        <end position="469"/>
    </location>
</feature>
<dbReference type="PANTHER" id="PTHR23504">
    <property type="entry name" value="MAJOR FACILITATOR SUPERFAMILY DOMAIN-CONTAINING PROTEIN 10"/>
    <property type="match status" value="1"/>
</dbReference>
<evidence type="ECO:0000256" key="6">
    <source>
        <dbReference type="SAM" id="Phobius"/>
    </source>
</evidence>
<feature type="transmembrane region" description="Helical" evidence="6">
    <location>
        <begin position="377"/>
        <end position="396"/>
    </location>
</feature>
<feature type="transmembrane region" description="Helical" evidence="6">
    <location>
        <begin position="310"/>
        <end position="328"/>
    </location>
</feature>
<evidence type="ECO:0000256" key="3">
    <source>
        <dbReference type="ARBA" id="ARBA00022692"/>
    </source>
</evidence>
<dbReference type="InterPro" id="IPR011701">
    <property type="entry name" value="MFS"/>
</dbReference>
<keyword evidence="3 6" id="KW-0812">Transmembrane</keyword>
<dbReference type="PANTHER" id="PTHR23504:SF1">
    <property type="entry name" value="GH21943P-RELATED"/>
    <property type="match status" value="1"/>
</dbReference>
<dbReference type="PROSITE" id="PS00216">
    <property type="entry name" value="SUGAR_TRANSPORT_1"/>
    <property type="match status" value="1"/>
</dbReference>
<dbReference type="PROSITE" id="PS50850">
    <property type="entry name" value="MFS"/>
    <property type="match status" value="1"/>
</dbReference>
<proteinExistence type="predicted"/>
<protein>
    <submittedName>
        <fullName evidence="9">Hippocampus abundant transcript 1 protein isoform X1</fullName>
    </submittedName>
</protein>